<dbReference type="Pfam" id="PF13302">
    <property type="entry name" value="Acetyltransf_3"/>
    <property type="match status" value="1"/>
</dbReference>
<dbReference type="InterPro" id="IPR051531">
    <property type="entry name" value="N-acetyltransferase"/>
</dbReference>
<dbReference type="GO" id="GO:0016747">
    <property type="term" value="F:acyltransferase activity, transferring groups other than amino-acyl groups"/>
    <property type="evidence" value="ECO:0007669"/>
    <property type="project" value="InterPro"/>
</dbReference>
<keyword evidence="2" id="KW-0808">Transferase</keyword>
<dbReference type="InterPro" id="IPR000182">
    <property type="entry name" value="GNAT_dom"/>
</dbReference>
<name>A0A7V7RK02_9BACI</name>
<dbReference type="RefSeq" id="WP_151575066.1">
    <property type="nucleotide sequence ID" value="NZ_WBOT01000005.1"/>
</dbReference>
<gene>
    <name evidence="2" type="ORF">F7732_16320</name>
</gene>
<dbReference type="PANTHER" id="PTHR43792">
    <property type="entry name" value="GNAT FAMILY, PUTATIVE (AFU_ORTHOLOGUE AFUA_3G00765)-RELATED-RELATED"/>
    <property type="match status" value="1"/>
</dbReference>
<reference evidence="2 3" key="1">
    <citation type="journal article" date="2014" name="Arch. Microbiol.">
        <title>Bacillus mesophilum sp. nov., strain IITR-54T, a novel 4-chlorobiphenyl dechlorinating bacterium.</title>
        <authorList>
            <person name="Manickam N."/>
            <person name="Singh N.K."/>
            <person name="Bajaj A."/>
            <person name="Kumar R.M."/>
            <person name="Kaur G."/>
            <person name="Kaur N."/>
            <person name="Bala M."/>
            <person name="Kumar A."/>
            <person name="Mayilraj S."/>
        </authorList>
    </citation>
    <scope>NUCLEOTIDE SEQUENCE [LARGE SCALE GENOMIC DNA]</scope>
    <source>
        <strain evidence="2 3">IITR-54</strain>
    </source>
</reference>
<dbReference type="OrthoDB" id="9785602at2"/>
<proteinExistence type="predicted"/>
<dbReference type="SUPFAM" id="SSF55729">
    <property type="entry name" value="Acyl-CoA N-acyltransferases (Nat)"/>
    <property type="match status" value="1"/>
</dbReference>
<dbReference type="EMBL" id="WBOT01000005">
    <property type="protein sequence ID" value="KAB2331408.1"/>
    <property type="molecule type" value="Genomic_DNA"/>
</dbReference>
<accession>A0A7V7RK02</accession>
<evidence type="ECO:0000259" key="1">
    <source>
        <dbReference type="PROSITE" id="PS51186"/>
    </source>
</evidence>
<comment type="caution">
    <text evidence="2">The sequence shown here is derived from an EMBL/GenBank/DDBJ whole genome shotgun (WGS) entry which is preliminary data.</text>
</comment>
<dbReference type="PROSITE" id="PS51186">
    <property type="entry name" value="GNAT"/>
    <property type="match status" value="1"/>
</dbReference>
<dbReference type="Gene3D" id="3.40.630.30">
    <property type="match status" value="1"/>
</dbReference>
<dbReference type="Proteomes" id="UP000441354">
    <property type="component" value="Unassembled WGS sequence"/>
</dbReference>
<organism evidence="2 3">
    <name type="scientific">Bacillus mesophilum</name>
    <dbReference type="NCBI Taxonomy" id="1071718"/>
    <lineage>
        <taxon>Bacteria</taxon>
        <taxon>Bacillati</taxon>
        <taxon>Bacillota</taxon>
        <taxon>Bacilli</taxon>
        <taxon>Bacillales</taxon>
        <taxon>Bacillaceae</taxon>
        <taxon>Bacillus</taxon>
    </lineage>
</organism>
<protein>
    <submittedName>
        <fullName evidence="2">GNAT family N-acetyltransferase</fullName>
    </submittedName>
</protein>
<dbReference type="AlphaFoldDB" id="A0A7V7RK02"/>
<dbReference type="InterPro" id="IPR016181">
    <property type="entry name" value="Acyl_CoA_acyltransferase"/>
</dbReference>
<feature type="domain" description="N-acetyltransferase" evidence="1">
    <location>
        <begin position="8"/>
        <end position="171"/>
    </location>
</feature>
<evidence type="ECO:0000313" key="2">
    <source>
        <dbReference type="EMBL" id="KAB2331408.1"/>
    </source>
</evidence>
<keyword evidence="3" id="KW-1185">Reference proteome</keyword>
<dbReference type="PANTHER" id="PTHR43792:SF1">
    <property type="entry name" value="N-ACETYLTRANSFERASE DOMAIN-CONTAINING PROTEIN"/>
    <property type="match status" value="1"/>
</dbReference>
<evidence type="ECO:0000313" key="3">
    <source>
        <dbReference type="Proteomes" id="UP000441354"/>
    </source>
</evidence>
<sequence length="178" mass="20819">MEFKTKRLTIRPFKNSDLDDVFTIYNNDDTCRYLLHDKWAHEDRQAKFNKKLENRKLTKERTLSLAVVENAKVIGDLSVWFTDMKDTIEIGYSFSNEASGKGYATEAVSSLVKELFDRFDVHRIQANLDARNIASQKLCERIGMRKEAHFIQDFWNKNEWTDSVVYGMLLSDLHLADN</sequence>